<keyword evidence="2" id="KW-1185">Reference proteome</keyword>
<dbReference type="InterPro" id="IPR002347">
    <property type="entry name" value="SDR_fam"/>
</dbReference>
<dbReference type="PANTHER" id="PTHR43975">
    <property type="entry name" value="ZGC:101858"/>
    <property type="match status" value="1"/>
</dbReference>
<proteinExistence type="predicted"/>
<accession>A0A9Q1CDC5</accession>
<dbReference type="AlphaFoldDB" id="A0A9Q1CDC5"/>
<dbReference type="Pfam" id="PF13561">
    <property type="entry name" value="adh_short_C2"/>
    <property type="match status" value="1"/>
</dbReference>
<protein>
    <submittedName>
        <fullName evidence="1">Dehydrogenase/reductase SDR family member 4</fullName>
    </submittedName>
</protein>
<dbReference type="OrthoDB" id="47007at2759"/>
<reference evidence="1" key="1">
    <citation type="submission" date="2021-10" db="EMBL/GenBank/DDBJ databases">
        <title>Tropical sea cucumber genome reveals ecological adaptation and Cuvierian tubules defense mechanism.</title>
        <authorList>
            <person name="Chen T."/>
        </authorList>
    </citation>
    <scope>NUCLEOTIDE SEQUENCE</scope>
    <source>
        <strain evidence="1">Nanhai2018</strain>
        <tissue evidence="1">Muscle</tissue>
    </source>
</reference>
<evidence type="ECO:0000313" key="1">
    <source>
        <dbReference type="EMBL" id="KAJ8042865.1"/>
    </source>
</evidence>
<dbReference type="PRINTS" id="PR00081">
    <property type="entry name" value="GDHRDH"/>
</dbReference>
<dbReference type="InterPro" id="IPR036291">
    <property type="entry name" value="NAD(P)-bd_dom_sf"/>
</dbReference>
<dbReference type="Gene3D" id="3.40.50.720">
    <property type="entry name" value="NAD(P)-binding Rossmann-like Domain"/>
    <property type="match status" value="1"/>
</dbReference>
<dbReference type="PANTHER" id="PTHR43975:SF2">
    <property type="entry name" value="EG:BACR7A4.14 PROTEIN-RELATED"/>
    <property type="match status" value="1"/>
</dbReference>
<organism evidence="1 2">
    <name type="scientific">Holothuria leucospilota</name>
    <name type="common">Black long sea cucumber</name>
    <name type="synonym">Mertensiothuria leucospilota</name>
    <dbReference type="NCBI Taxonomy" id="206669"/>
    <lineage>
        <taxon>Eukaryota</taxon>
        <taxon>Metazoa</taxon>
        <taxon>Echinodermata</taxon>
        <taxon>Eleutherozoa</taxon>
        <taxon>Echinozoa</taxon>
        <taxon>Holothuroidea</taxon>
        <taxon>Aspidochirotacea</taxon>
        <taxon>Aspidochirotida</taxon>
        <taxon>Holothuriidae</taxon>
        <taxon>Holothuria</taxon>
    </lineage>
</organism>
<gene>
    <name evidence="1" type="ORF">HOLleu_09738</name>
</gene>
<comment type="caution">
    <text evidence="1">The sequence shown here is derived from an EMBL/GenBank/DDBJ whole genome shotgun (WGS) entry which is preliminary data.</text>
</comment>
<dbReference type="Proteomes" id="UP001152320">
    <property type="component" value="Chromosome 4"/>
</dbReference>
<dbReference type="EMBL" id="JAIZAY010000004">
    <property type="protein sequence ID" value="KAJ8042865.1"/>
    <property type="molecule type" value="Genomic_DNA"/>
</dbReference>
<name>A0A9Q1CDC5_HOLLE</name>
<dbReference type="SUPFAM" id="SSF51735">
    <property type="entry name" value="NAD(P)-binding Rossmann-fold domains"/>
    <property type="match status" value="1"/>
</dbReference>
<evidence type="ECO:0000313" key="2">
    <source>
        <dbReference type="Proteomes" id="UP001152320"/>
    </source>
</evidence>
<sequence length="270" mass="29631">MATHGAENWPELAGKKVLIVDSCTQIGAESARLLSSLGCSVALASSDKEGLESQSAELHVESTSEQNKIVTFPVDFWDDKSVEAMINDVIVTFKELNVFVYASGPLKEDSIESFKMEDLDAQFHRNVRTPLLLTKLVSPYLIRTKGCIVNVCSIMGYRPFPQALTYGSAMKALIHLTSNAANELASKGVRVNAIVPGAIDEHSAEEKDVTTNPKYKEFQDYNSKCHPIGRLGTREEFARAILFLVSSQSSYTTGEILTVDGGRHVLDRDV</sequence>